<evidence type="ECO:0000256" key="10">
    <source>
        <dbReference type="ARBA" id="ARBA00066503"/>
    </source>
</evidence>
<evidence type="ECO:0000256" key="12">
    <source>
        <dbReference type="ARBA" id="ARBA00076160"/>
    </source>
</evidence>
<dbReference type="Gene3D" id="2.40.10.240">
    <property type="entry name" value="QueA-like"/>
    <property type="match status" value="1"/>
</dbReference>
<evidence type="ECO:0000256" key="5">
    <source>
        <dbReference type="ARBA" id="ARBA00022679"/>
    </source>
</evidence>
<evidence type="ECO:0000256" key="1">
    <source>
        <dbReference type="ARBA" id="ARBA00004496"/>
    </source>
</evidence>
<protein>
    <recommendedName>
        <fullName evidence="11 13">S-adenosylmethionine:tRNA ribosyltransferase-isomerase</fullName>
        <ecNumber evidence="10 13">2.4.99.17</ecNumber>
    </recommendedName>
    <alternativeName>
        <fullName evidence="12 13">Queuosine biosynthesis protein QueA</fullName>
    </alternativeName>
</protein>
<accession>A0A2M7GBL9</accession>
<keyword evidence="14" id="KW-0413">Isomerase</keyword>
<dbReference type="PANTHER" id="PTHR30307">
    <property type="entry name" value="S-ADENOSYLMETHIONINE:TRNA RIBOSYLTRANSFERASE-ISOMERASE"/>
    <property type="match status" value="1"/>
</dbReference>
<proteinExistence type="inferred from homology"/>
<comment type="caution">
    <text evidence="14">The sequence shown here is derived from an EMBL/GenBank/DDBJ whole genome shotgun (WGS) entry which is preliminary data.</text>
</comment>
<evidence type="ECO:0000256" key="4">
    <source>
        <dbReference type="ARBA" id="ARBA00022490"/>
    </source>
</evidence>
<evidence type="ECO:0000256" key="7">
    <source>
        <dbReference type="ARBA" id="ARBA00022785"/>
    </source>
</evidence>
<keyword evidence="4 13" id="KW-0963">Cytoplasm</keyword>
<dbReference type="Proteomes" id="UP000231019">
    <property type="component" value="Unassembled WGS sequence"/>
</dbReference>
<dbReference type="InterPro" id="IPR042118">
    <property type="entry name" value="QueA_dom1"/>
</dbReference>
<dbReference type="SUPFAM" id="SSF111337">
    <property type="entry name" value="QueA-like"/>
    <property type="match status" value="1"/>
</dbReference>
<reference evidence="14 15" key="1">
    <citation type="submission" date="2017-09" db="EMBL/GenBank/DDBJ databases">
        <title>Depth-based differentiation of microbial function through sediment-hosted aquifers and enrichment of novel symbionts in the deep terrestrial subsurface.</title>
        <authorList>
            <person name="Probst A.J."/>
            <person name="Ladd B."/>
            <person name="Jarett J.K."/>
            <person name="Geller-Mcgrath D.E."/>
            <person name="Sieber C.M."/>
            <person name="Emerson J.B."/>
            <person name="Anantharaman K."/>
            <person name="Thomas B.C."/>
            <person name="Malmstrom R."/>
            <person name="Stieglmeier M."/>
            <person name="Klingl A."/>
            <person name="Woyke T."/>
            <person name="Ryan C.M."/>
            <person name="Banfield J.F."/>
        </authorList>
    </citation>
    <scope>NUCLEOTIDE SEQUENCE [LARGE SCALE GENOMIC DNA]</scope>
    <source>
        <strain evidence="14">CG17_big_fil_post_rev_8_21_14_2_50_48_46</strain>
    </source>
</reference>
<dbReference type="InterPro" id="IPR003699">
    <property type="entry name" value="QueA"/>
</dbReference>
<gene>
    <name evidence="13" type="primary">queA</name>
    <name evidence="14" type="ORF">COW36_00910</name>
</gene>
<dbReference type="AlphaFoldDB" id="A0A2M7GBL9"/>
<dbReference type="InterPro" id="IPR042119">
    <property type="entry name" value="QueA_dom2"/>
</dbReference>
<organism evidence="14 15">
    <name type="scientific">bacterium (Candidatus Blackallbacteria) CG17_big_fil_post_rev_8_21_14_2_50_48_46</name>
    <dbReference type="NCBI Taxonomy" id="2014261"/>
    <lineage>
        <taxon>Bacteria</taxon>
        <taxon>Candidatus Blackallbacteria</taxon>
    </lineage>
</organism>
<dbReference type="EMBL" id="PFFQ01000004">
    <property type="protein sequence ID" value="PIW19581.1"/>
    <property type="molecule type" value="Genomic_DNA"/>
</dbReference>
<dbReference type="NCBIfam" id="NF001140">
    <property type="entry name" value="PRK00147.1"/>
    <property type="match status" value="1"/>
</dbReference>
<dbReference type="UniPathway" id="UPA00392"/>
<evidence type="ECO:0000313" key="15">
    <source>
        <dbReference type="Proteomes" id="UP000231019"/>
    </source>
</evidence>
<keyword evidence="5 13" id="KW-0808">Transferase</keyword>
<evidence type="ECO:0000313" key="14">
    <source>
        <dbReference type="EMBL" id="PIW19581.1"/>
    </source>
</evidence>
<keyword evidence="6 13" id="KW-0949">S-adenosyl-L-methionine</keyword>
<evidence type="ECO:0000256" key="2">
    <source>
        <dbReference type="ARBA" id="ARBA00004691"/>
    </source>
</evidence>
<dbReference type="HAMAP" id="MF_00113">
    <property type="entry name" value="QueA"/>
    <property type="match status" value="1"/>
</dbReference>
<dbReference type="InterPro" id="IPR036100">
    <property type="entry name" value="QueA_sf"/>
</dbReference>
<sequence>MLLSSYDYPLPEELIAQTPADQRDASRLLVYERRTGQYQHRMFSDLPELLQPGDLLVVNNTRVFPARIFGTKAHTGTRFEFLLTRQIEALEWQAIGKHSRRIKPGYSFEFAEGIQAEILASHPGGQLDLRFSGLKPSEFMAWLERHGEIPYPPYITARESEKERYQTVFSQTHGSVAAPTAGLHFTPELFESLAQKGIEKLELTLHIGIGTFSPVRTQNIQEHTMHQEWYTLPAETAERLNQQRQSGKRIIAVGTTSLRTLETVWRKFGSFQADSDETRIFIYPGQSIEAIDGLITNFHLPHSSLLMLVAAWIGRERMMKLYAEAIQEKYRFFSFGDASLLL</sequence>
<comment type="pathway">
    <text evidence="2 13">tRNA modification; tRNA-queuosine biosynthesis.</text>
</comment>
<dbReference type="EC" id="2.4.99.17" evidence="10 13"/>
<comment type="subcellular location">
    <subcellularLocation>
        <location evidence="1 13">Cytoplasm</location>
    </subcellularLocation>
</comment>
<dbReference type="Gene3D" id="3.40.1780.10">
    <property type="entry name" value="QueA-like"/>
    <property type="match status" value="1"/>
</dbReference>
<comment type="function">
    <text evidence="13">Transfers and isomerizes the ribose moiety from AdoMet to the 7-aminomethyl group of 7-deazaguanine (preQ1-tRNA) to give epoxyqueuosine (oQ-tRNA).</text>
</comment>
<comment type="catalytic activity">
    <reaction evidence="8 13">
        <text>7-aminomethyl-7-carbaguanosine(34) in tRNA + S-adenosyl-L-methionine = epoxyqueuosine(34) in tRNA + adenine + L-methionine + 2 H(+)</text>
        <dbReference type="Rhea" id="RHEA:32155"/>
        <dbReference type="Rhea" id="RHEA-COMP:10342"/>
        <dbReference type="Rhea" id="RHEA-COMP:18582"/>
        <dbReference type="ChEBI" id="CHEBI:15378"/>
        <dbReference type="ChEBI" id="CHEBI:16708"/>
        <dbReference type="ChEBI" id="CHEBI:57844"/>
        <dbReference type="ChEBI" id="CHEBI:59789"/>
        <dbReference type="ChEBI" id="CHEBI:82833"/>
        <dbReference type="ChEBI" id="CHEBI:194443"/>
        <dbReference type="EC" id="2.4.99.17"/>
    </reaction>
</comment>
<keyword evidence="7 13" id="KW-0671">Queuosine biosynthesis</keyword>
<comment type="similarity">
    <text evidence="9 13">Belongs to the QueA family.</text>
</comment>
<evidence type="ECO:0000256" key="13">
    <source>
        <dbReference type="HAMAP-Rule" id="MF_00113"/>
    </source>
</evidence>
<dbReference type="Pfam" id="PF02547">
    <property type="entry name" value="Queuosine_synth"/>
    <property type="match status" value="1"/>
</dbReference>
<dbReference type="GO" id="GO:0005737">
    <property type="term" value="C:cytoplasm"/>
    <property type="evidence" value="ECO:0007669"/>
    <property type="project" value="UniProtKB-SubCell"/>
</dbReference>
<dbReference type="NCBIfam" id="TIGR00113">
    <property type="entry name" value="queA"/>
    <property type="match status" value="1"/>
</dbReference>
<dbReference type="PANTHER" id="PTHR30307:SF0">
    <property type="entry name" value="S-ADENOSYLMETHIONINE:TRNA RIBOSYLTRANSFERASE-ISOMERASE"/>
    <property type="match status" value="1"/>
</dbReference>
<dbReference type="FunFam" id="3.40.1780.10:FF:000001">
    <property type="entry name" value="S-adenosylmethionine:tRNA ribosyltransferase-isomerase"/>
    <property type="match status" value="1"/>
</dbReference>
<name>A0A2M7GBL9_9BACT</name>
<evidence type="ECO:0000256" key="8">
    <source>
        <dbReference type="ARBA" id="ARBA00052751"/>
    </source>
</evidence>
<evidence type="ECO:0000256" key="6">
    <source>
        <dbReference type="ARBA" id="ARBA00022691"/>
    </source>
</evidence>
<dbReference type="GO" id="GO:0008616">
    <property type="term" value="P:tRNA queuosine(34) biosynthetic process"/>
    <property type="evidence" value="ECO:0007669"/>
    <property type="project" value="UniProtKB-UniRule"/>
</dbReference>
<dbReference type="GO" id="GO:0051075">
    <property type="term" value="F:S-adenosylmethionine:tRNA ribosyltransferase-isomerase activity"/>
    <property type="evidence" value="ECO:0007669"/>
    <property type="project" value="UniProtKB-EC"/>
</dbReference>
<evidence type="ECO:0000256" key="11">
    <source>
        <dbReference type="ARBA" id="ARBA00069325"/>
    </source>
</evidence>
<evidence type="ECO:0000256" key="9">
    <source>
        <dbReference type="ARBA" id="ARBA00061210"/>
    </source>
</evidence>
<evidence type="ECO:0000256" key="3">
    <source>
        <dbReference type="ARBA" id="ARBA00011245"/>
    </source>
</evidence>
<comment type="subunit">
    <text evidence="3 13">Monomer.</text>
</comment>